<keyword evidence="6" id="KW-1185">Reference proteome</keyword>
<dbReference type="InterPro" id="IPR027417">
    <property type="entry name" value="P-loop_NTPase"/>
</dbReference>
<evidence type="ECO:0000256" key="1">
    <source>
        <dbReference type="ARBA" id="ARBA00018672"/>
    </source>
</evidence>
<comment type="function">
    <text evidence="2">May play the central regulatory role in sporulation. It may be an element of the effector pathway responsible for the activation of sporulation genes in response to nutritional stress. Spo0A may act in concert with spo0H (a sigma factor) to control the expression of some genes that are critical to the sporulation process.</text>
</comment>
<dbReference type="PANTHER" id="PTHR43384">
    <property type="entry name" value="SEPTUM SITE-DETERMINING PROTEIN MIND HOMOLOG, CHLOROPLASTIC-RELATED"/>
    <property type="match status" value="1"/>
</dbReference>
<dbReference type="Pfam" id="PF00072">
    <property type="entry name" value="Response_reg"/>
    <property type="match status" value="1"/>
</dbReference>
<evidence type="ECO:0000313" key="6">
    <source>
        <dbReference type="Proteomes" id="UP001158045"/>
    </source>
</evidence>
<dbReference type="InterPro" id="IPR050625">
    <property type="entry name" value="ParA/MinD_ATPase"/>
</dbReference>
<dbReference type="RefSeq" id="WP_281093121.1">
    <property type="nucleotide sequence ID" value="NZ_JARYZI010000002.1"/>
</dbReference>
<accession>A0ABT6NA73</accession>
<organism evidence="5 6">
    <name type="scientific">Fusibacter bizertensis</name>
    <dbReference type="NCBI Taxonomy" id="1488331"/>
    <lineage>
        <taxon>Bacteria</taxon>
        <taxon>Bacillati</taxon>
        <taxon>Bacillota</taxon>
        <taxon>Clostridia</taxon>
        <taxon>Eubacteriales</taxon>
        <taxon>Eubacteriales Family XII. Incertae Sedis</taxon>
        <taxon>Fusibacter</taxon>
    </lineage>
</organism>
<dbReference type="InterPro" id="IPR025669">
    <property type="entry name" value="AAA_dom"/>
</dbReference>
<evidence type="ECO:0000256" key="2">
    <source>
        <dbReference type="ARBA" id="ARBA00024867"/>
    </source>
</evidence>
<evidence type="ECO:0000256" key="3">
    <source>
        <dbReference type="PROSITE-ProRule" id="PRU00169"/>
    </source>
</evidence>
<reference evidence="5 6" key="1">
    <citation type="submission" date="2023-04" db="EMBL/GenBank/DDBJ databases">
        <title>Fusibacter bizertensis strain WBS, isolated from littoral bottom sediments of the Arctic seas - biochemical and genomic analysis.</title>
        <authorList>
            <person name="Brioukhanov A.L."/>
        </authorList>
    </citation>
    <scope>NUCLEOTIDE SEQUENCE [LARGE SCALE GENOMIC DNA]</scope>
    <source>
        <strain evidence="5 6">WBS</strain>
    </source>
</reference>
<evidence type="ECO:0000259" key="4">
    <source>
        <dbReference type="PROSITE" id="PS50110"/>
    </source>
</evidence>
<dbReference type="PANTHER" id="PTHR43384:SF13">
    <property type="entry name" value="SLR0110 PROTEIN"/>
    <property type="match status" value="1"/>
</dbReference>
<dbReference type="PROSITE" id="PS50110">
    <property type="entry name" value="RESPONSE_REGULATORY"/>
    <property type="match status" value="1"/>
</dbReference>
<dbReference type="Gene3D" id="3.40.50.2300">
    <property type="match status" value="1"/>
</dbReference>
<dbReference type="Gene3D" id="3.40.50.300">
    <property type="entry name" value="P-loop containing nucleotide triphosphate hydrolases"/>
    <property type="match status" value="1"/>
</dbReference>
<proteinExistence type="predicted"/>
<dbReference type="SUPFAM" id="SSF52172">
    <property type="entry name" value="CheY-like"/>
    <property type="match status" value="1"/>
</dbReference>
<protein>
    <recommendedName>
        <fullName evidence="1">Stage 0 sporulation protein A homolog</fullName>
    </recommendedName>
</protein>
<dbReference type="InterPro" id="IPR011006">
    <property type="entry name" value="CheY-like_superfamily"/>
</dbReference>
<keyword evidence="3" id="KW-0597">Phosphoprotein</keyword>
<comment type="caution">
    <text evidence="5">The sequence shown here is derived from an EMBL/GenBank/DDBJ whole genome shotgun (WGS) entry which is preliminary data.</text>
</comment>
<sequence length="378" mass="42574">MAIKIIIVDDVLEMREMIVKMLASSELVYELVGICGNGQEALDLMKKTKADIVLMDINMPVMNGLEATQLMVENFPHVRVIMMSVQHESEYLKKAMLAGAKAYIMKPVDMDELVETIKTTYERHQYLDKPLSVETQSHDATLISFFSAKGGVGKSMLALNSSLIINEKLKKKTLLVDLDLQFGDLALMVNKQNELTIKEMFDDSPITNYEEIKPYLHNFRDGFDMLFAPKDPESAEYISSEQVKSILMILKKYYDVIIIDTGVNYNEVTLNALDLSDLIVIVTNLEVTGLKNTKLSLKVMQSLNYDETKVKLLVNMAHEKFGVTKANVQKAFSFDVIGYIPEDIKLVRNAINTGIPTIATKSSSLYKPLLSFCQSIIK</sequence>
<dbReference type="EMBL" id="JARYZI010000002">
    <property type="protein sequence ID" value="MDH8677310.1"/>
    <property type="molecule type" value="Genomic_DNA"/>
</dbReference>
<gene>
    <name evidence="5" type="ORF">QE109_04075</name>
</gene>
<dbReference type="SUPFAM" id="SSF52540">
    <property type="entry name" value="P-loop containing nucleoside triphosphate hydrolases"/>
    <property type="match status" value="1"/>
</dbReference>
<dbReference type="Proteomes" id="UP001158045">
    <property type="component" value="Unassembled WGS sequence"/>
</dbReference>
<dbReference type="SMART" id="SM00448">
    <property type="entry name" value="REC"/>
    <property type="match status" value="1"/>
</dbReference>
<feature type="modified residue" description="4-aspartylphosphate" evidence="3">
    <location>
        <position position="56"/>
    </location>
</feature>
<name>A0ABT6NA73_9FIRM</name>
<dbReference type="InterPro" id="IPR001789">
    <property type="entry name" value="Sig_transdc_resp-reg_receiver"/>
</dbReference>
<dbReference type="Pfam" id="PF13614">
    <property type="entry name" value="AAA_31"/>
    <property type="match status" value="1"/>
</dbReference>
<feature type="domain" description="Response regulatory" evidence="4">
    <location>
        <begin position="4"/>
        <end position="121"/>
    </location>
</feature>
<dbReference type="CDD" id="cd17536">
    <property type="entry name" value="REC_YesN-like"/>
    <property type="match status" value="1"/>
</dbReference>
<evidence type="ECO:0000313" key="5">
    <source>
        <dbReference type="EMBL" id="MDH8677310.1"/>
    </source>
</evidence>